<keyword evidence="3 6" id="KW-0812">Transmembrane</keyword>
<dbReference type="EMBL" id="CP022295">
    <property type="protein sequence ID" value="QSR25309.1"/>
    <property type="molecule type" value="Genomic_DNA"/>
</dbReference>
<dbReference type="PANTHER" id="PTHR40277:SF1">
    <property type="entry name" value="BLL5419 PROTEIN"/>
    <property type="match status" value="1"/>
</dbReference>
<dbReference type="InterPro" id="IPR022791">
    <property type="entry name" value="L-PG_synthase/AglD"/>
</dbReference>
<dbReference type="Pfam" id="PF03706">
    <property type="entry name" value="LPG_synthase_TM"/>
    <property type="match status" value="1"/>
</dbReference>
<keyword evidence="4 6" id="KW-1133">Transmembrane helix</keyword>
<dbReference type="PANTHER" id="PTHR40277">
    <property type="entry name" value="BLL5419 PROTEIN"/>
    <property type="match status" value="1"/>
</dbReference>
<proteinExistence type="predicted"/>
<comment type="subcellular location">
    <subcellularLocation>
        <location evidence="1">Cell membrane</location>
        <topology evidence="1">Multi-pass membrane protein</topology>
    </subcellularLocation>
</comment>
<evidence type="ECO:0000256" key="1">
    <source>
        <dbReference type="ARBA" id="ARBA00004651"/>
    </source>
</evidence>
<keyword evidence="2" id="KW-1003">Cell membrane</keyword>
<keyword evidence="8" id="KW-1185">Reference proteome</keyword>
<name>A0ABX7PH66_9ACTN</name>
<evidence type="ECO:0000313" key="7">
    <source>
        <dbReference type="EMBL" id="QSR25309.1"/>
    </source>
</evidence>
<feature type="transmembrane region" description="Helical" evidence="6">
    <location>
        <begin position="147"/>
        <end position="166"/>
    </location>
</feature>
<protein>
    <submittedName>
        <fullName evidence="7">Dolichol-P-glucose synthetase-like protein</fullName>
    </submittedName>
</protein>
<sequence>MDGTRGTRIRLLAGAAVLAVLLLRVGPQPFLDGLARTDPRAIAYALVVTAATTACCARRWSLVAGGLGVGLPFGAAYRACYRAQVLNATLPGGVAGDVHRGYRHGRDAGALGRGLRSVVWDRASGQAVQVALAVACVPLLPHALRGWVLGVLAFVVLAAVVVLVAARREARAVLGGAWAEVVLLSALAAAGHVSVFVVAARTAGVTAPGADLAALALVVLLASAIPLGIAGWGPREGAAAAAFGAAGLGAATGVEVAVVFGILSLVATLPGLLVLRSVPTTGPERAKGGRAWASTPTSS</sequence>
<evidence type="ECO:0000256" key="6">
    <source>
        <dbReference type="SAM" id="Phobius"/>
    </source>
</evidence>
<evidence type="ECO:0000256" key="2">
    <source>
        <dbReference type="ARBA" id="ARBA00022475"/>
    </source>
</evidence>
<feature type="transmembrane region" description="Helical" evidence="6">
    <location>
        <begin position="212"/>
        <end position="232"/>
    </location>
</feature>
<accession>A0ABX7PH66</accession>
<evidence type="ECO:0000256" key="3">
    <source>
        <dbReference type="ARBA" id="ARBA00022692"/>
    </source>
</evidence>
<organism evidence="7 8">
    <name type="scientific">Nocardioides aromaticivorans</name>
    <dbReference type="NCBI Taxonomy" id="200618"/>
    <lineage>
        <taxon>Bacteria</taxon>
        <taxon>Bacillati</taxon>
        <taxon>Actinomycetota</taxon>
        <taxon>Actinomycetes</taxon>
        <taxon>Propionibacteriales</taxon>
        <taxon>Nocardioidaceae</taxon>
        <taxon>Nocardioides</taxon>
    </lineage>
</organism>
<dbReference type="Proteomes" id="UP000662818">
    <property type="component" value="Chromosome"/>
</dbReference>
<feature type="transmembrane region" description="Helical" evidence="6">
    <location>
        <begin position="239"/>
        <end position="267"/>
    </location>
</feature>
<evidence type="ECO:0000256" key="5">
    <source>
        <dbReference type="ARBA" id="ARBA00023136"/>
    </source>
</evidence>
<feature type="transmembrane region" description="Helical" evidence="6">
    <location>
        <begin position="178"/>
        <end position="200"/>
    </location>
</feature>
<gene>
    <name evidence="7" type="ORF">CFH99_06690</name>
</gene>
<reference evidence="7 8" key="1">
    <citation type="submission" date="2017-06" db="EMBL/GenBank/DDBJ databases">
        <title>Complete Genome Sequence of the Soil Carbazole-Degrading Bacterium Nocardioides aromaticivorans IC177.</title>
        <authorList>
            <person name="Vejarano F."/>
            <person name="Suzuki-Minakuchi C."/>
            <person name="Ohtsubo Y."/>
            <person name="Tsuda M."/>
            <person name="Okada K."/>
            <person name="Nojiri H."/>
        </authorList>
    </citation>
    <scope>NUCLEOTIDE SEQUENCE [LARGE SCALE GENOMIC DNA]</scope>
    <source>
        <strain evidence="7 8">IC177</strain>
    </source>
</reference>
<evidence type="ECO:0000256" key="4">
    <source>
        <dbReference type="ARBA" id="ARBA00022989"/>
    </source>
</evidence>
<evidence type="ECO:0000313" key="8">
    <source>
        <dbReference type="Proteomes" id="UP000662818"/>
    </source>
</evidence>
<keyword evidence="5 6" id="KW-0472">Membrane</keyword>